<dbReference type="Proteomes" id="UP001454036">
    <property type="component" value="Unassembled WGS sequence"/>
</dbReference>
<dbReference type="EMBL" id="BAABME010000178">
    <property type="protein sequence ID" value="GAA0140411.1"/>
    <property type="molecule type" value="Genomic_DNA"/>
</dbReference>
<dbReference type="AlphaFoldDB" id="A0AAV3NNL0"/>
<sequence length="70" mass="7909">MQILSGGYVNRSSGSRGNYKKEVYKSSFKQQAVSNGGGYYTKSYAVEVKVTEKLTYRNSYPKANAVRARW</sequence>
<reference evidence="1 2" key="1">
    <citation type="submission" date="2024-01" db="EMBL/GenBank/DDBJ databases">
        <title>The complete chloroplast genome sequence of Lithospermum erythrorhizon: insights into the phylogenetic relationship among Boraginaceae species and the maternal lineages of purple gromwells.</title>
        <authorList>
            <person name="Okada T."/>
            <person name="Watanabe K."/>
        </authorList>
    </citation>
    <scope>NUCLEOTIDE SEQUENCE [LARGE SCALE GENOMIC DNA]</scope>
</reference>
<gene>
    <name evidence="1" type="ORF">LIER_01766</name>
</gene>
<keyword evidence="2" id="KW-1185">Reference proteome</keyword>
<evidence type="ECO:0000313" key="2">
    <source>
        <dbReference type="Proteomes" id="UP001454036"/>
    </source>
</evidence>
<accession>A0AAV3NNL0</accession>
<name>A0AAV3NNL0_LITER</name>
<evidence type="ECO:0000313" key="1">
    <source>
        <dbReference type="EMBL" id="GAA0140411.1"/>
    </source>
</evidence>
<protein>
    <submittedName>
        <fullName evidence="1">Uncharacterized protein</fullName>
    </submittedName>
</protein>
<comment type="caution">
    <text evidence="1">The sequence shown here is derived from an EMBL/GenBank/DDBJ whole genome shotgun (WGS) entry which is preliminary data.</text>
</comment>
<organism evidence="1 2">
    <name type="scientific">Lithospermum erythrorhizon</name>
    <name type="common">Purple gromwell</name>
    <name type="synonym">Lithospermum officinale var. erythrorhizon</name>
    <dbReference type="NCBI Taxonomy" id="34254"/>
    <lineage>
        <taxon>Eukaryota</taxon>
        <taxon>Viridiplantae</taxon>
        <taxon>Streptophyta</taxon>
        <taxon>Embryophyta</taxon>
        <taxon>Tracheophyta</taxon>
        <taxon>Spermatophyta</taxon>
        <taxon>Magnoliopsida</taxon>
        <taxon>eudicotyledons</taxon>
        <taxon>Gunneridae</taxon>
        <taxon>Pentapetalae</taxon>
        <taxon>asterids</taxon>
        <taxon>lamiids</taxon>
        <taxon>Boraginales</taxon>
        <taxon>Boraginaceae</taxon>
        <taxon>Boraginoideae</taxon>
        <taxon>Lithospermeae</taxon>
        <taxon>Lithospermum</taxon>
    </lineage>
</organism>
<proteinExistence type="predicted"/>